<dbReference type="CDD" id="cd00586">
    <property type="entry name" value="4HBT"/>
    <property type="match status" value="1"/>
</dbReference>
<dbReference type="Pfam" id="PF13279">
    <property type="entry name" value="4HBT_2"/>
    <property type="match status" value="1"/>
</dbReference>
<dbReference type="RefSeq" id="WP_104831047.1">
    <property type="nucleotide sequence ID" value="NZ_PJCH01000011.1"/>
</dbReference>
<dbReference type="OrthoDB" id="7204167at2"/>
<evidence type="ECO:0000313" key="1">
    <source>
        <dbReference type="EMBL" id="PQA86930.1"/>
    </source>
</evidence>
<reference evidence="1 2" key="1">
    <citation type="submission" date="2017-12" db="EMBL/GenBank/DDBJ databases">
        <authorList>
            <person name="Hurst M.R.H."/>
        </authorList>
    </citation>
    <scope>NUCLEOTIDE SEQUENCE [LARGE SCALE GENOMIC DNA]</scope>
    <source>
        <strain evidence="1 2">SY-3-19</strain>
    </source>
</reference>
<organism evidence="1 2">
    <name type="scientific">Hyphococcus luteus</name>
    <dbReference type="NCBI Taxonomy" id="2058213"/>
    <lineage>
        <taxon>Bacteria</taxon>
        <taxon>Pseudomonadati</taxon>
        <taxon>Pseudomonadota</taxon>
        <taxon>Alphaproteobacteria</taxon>
        <taxon>Parvularculales</taxon>
        <taxon>Parvularculaceae</taxon>
        <taxon>Hyphococcus</taxon>
    </lineage>
</organism>
<accession>A0A2S7K348</accession>
<gene>
    <name evidence="1" type="ORF">CW354_15800</name>
</gene>
<sequence>MAAFFQRRLRIEWGWCDPAGIVFAPRFIDMFSENTVQMFEFAGLPKKRDMREAMGVVGYPLVDLQARFVRPAAYGDDVIVESAAPDFGRSSFTIAHRILLGDSVCVEGTEKRVWTVYDEVAPGGIKSAPTPEDVRRLFQKT</sequence>
<protein>
    <submittedName>
        <fullName evidence="1">Acyl-CoA thioesterase</fullName>
    </submittedName>
</protein>
<dbReference type="Proteomes" id="UP000239504">
    <property type="component" value="Unassembled WGS sequence"/>
</dbReference>
<comment type="caution">
    <text evidence="1">The sequence shown here is derived from an EMBL/GenBank/DDBJ whole genome shotgun (WGS) entry which is preliminary data.</text>
</comment>
<name>A0A2S7K348_9PROT</name>
<dbReference type="InterPro" id="IPR029069">
    <property type="entry name" value="HotDog_dom_sf"/>
</dbReference>
<proteinExistence type="predicted"/>
<evidence type="ECO:0000313" key="2">
    <source>
        <dbReference type="Proteomes" id="UP000239504"/>
    </source>
</evidence>
<dbReference type="EMBL" id="PJCH01000011">
    <property type="protein sequence ID" value="PQA86930.1"/>
    <property type="molecule type" value="Genomic_DNA"/>
</dbReference>
<dbReference type="SUPFAM" id="SSF54637">
    <property type="entry name" value="Thioesterase/thiol ester dehydrase-isomerase"/>
    <property type="match status" value="1"/>
</dbReference>
<dbReference type="Gene3D" id="3.10.129.10">
    <property type="entry name" value="Hotdog Thioesterase"/>
    <property type="match status" value="1"/>
</dbReference>
<keyword evidence="2" id="KW-1185">Reference proteome</keyword>
<dbReference type="AlphaFoldDB" id="A0A2S7K348"/>